<keyword evidence="3" id="KW-1185">Reference proteome</keyword>
<accession>A0A2G9Q6V3</accession>
<reference evidence="3" key="1">
    <citation type="journal article" date="2017" name="Nat. Commun.">
        <title>The North American bullfrog draft genome provides insight into hormonal regulation of long noncoding RNA.</title>
        <authorList>
            <person name="Hammond S.A."/>
            <person name="Warren R.L."/>
            <person name="Vandervalk B.P."/>
            <person name="Kucuk E."/>
            <person name="Khan H."/>
            <person name="Gibb E.A."/>
            <person name="Pandoh P."/>
            <person name="Kirk H."/>
            <person name="Zhao Y."/>
            <person name="Jones M."/>
            <person name="Mungall A.J."/>
            <person name="Coope R."/>
            <person name="Pleasance S."/>
            <person name="Moore R.A."/>
            <person name="Holt R.A."/>
            <person name="Round J.M."/>
            <person name="Ohora S."/>
            <person name="Walle B.V."/>
            <person name="Veldhoen N."/>
            <person name="Helbing C.C."/>
            <person name="Birol I."/>
        </authorList>
    </citation>
    <scope>NUCLEOTIDE SEQUENCE [LARGE SCALE GENOMIC DNA]</scope>
</reference>
<gene>
    <name evidence="2" type="ORF">AB205_0055270</name>
</gene>
<feature type="region of interest" description="Disordered" evidence="1">
    <location>
        <begin position="108"/>
        <end position="131"/>
    </location>
</feature>
<organism evidence="2 3">
    <name type="scientific">Aquarana catesbeiana</name>
    <name type="common">American bullfrog</name>
    <name type="synonym">Rana catesbeiana</name>
    <dbReference type="NCBI Taxonomy" id="8400"/>
    <lineage>
        <taxon>Eukaryota</taxon>
        <taxon>Metazoa</taxon>
        <taxon>Chordata</taxon>
        <taxon>Craniata</taxon>
        <taxon>Vertebrata</taxon>
        <taxon>Euteleostomi</taxon>
        <taxon>Amphibia</taxon>
        <taxon>Batrachia</taxon>
        <taxon>Anura</taxon>
        <taxon>Neobatrachia</taxon>
        <taxon>Ranoidea</taxon>
        <taxon>Ranidae</taxon>
        <taxon>Aquarana</taxon>
    </lineage>
</organism>
<sequence length="131" mass="15004">MRVTTPAPDVLSSLFPAPFHSAQWGKSTWRSQSRCVLIIATRRRKAWSRKRQDPEGDDIRHQICPLGEMLEMVDILKRADYDGKPRSWRKWSRACTESGTMIERSAQEAVVGPKIKRTRAVQKDPESAAKK</sequence>
<evidence type="ECO:0000313" key="3">
    <source>
        <dbReference type="Proteomes" id="UP000228934"/>
    </source>
</evidence>
<evidence type="ECO:0000256" key="1">
    <source>
        <dbReference type="SAM" id="MobiDB-lite"/>
    </source>
</evidence>
<proteinExistence type="predicted"/>
<name>A0A2G9Q6V3_AQUCT</name>
<protein>
    <submittedName>
        <fullName evidence="2">Uncharacterized protein</fullName>
    </submittedName>
</protein>
<dbReference type="AlphaFoldDB" id="A0A2G9Q6V3"/>
<dbReference type="EMBL" id="KZ061506">
    <property type="protein sequence ID" value="PIO10881.1"/>
    <property type="molecule type" value="Genomic_DNA"/>
</dbReference>
<dbReference type="Proteomes" id="UP000228934">
    <property type="component" value="Unassembled WGS sequence"/>
</dbReference>
<feature type="compositionally biased region" description="Basic and acidic residues" evidence="1">
    <location>
        <begin position="121"/>
        <end position="131"/>
    </location>
</feature>
<evidence type="ECO:0000313" key="2">
    <source>
        <dbReference type="EMBL" id="PIO10881.1"/>
    </source>
</evidence>